<evidence type="ECO:0000313" key="3">
    <source>
        <dbReference type="Proteomes" id="UP000007796"/>
    </source>
</evidence>
<reference evidence="2 3" key="1">
    <citation type="journal article" date="2011" name="Proc. Natl. Acad. Sci. U.S.A.">
        <title>Genome and transcriptome analyses of the mountain pine beetle-fungal symbiont Grosmannia clavigera, a lodgepole pine pathogen.</title>
        <authorList>
            <person name="DiGuistini S."/>
            <person name="Wang Y."/>
            <person name="Liao N.Y."/>
            <person name="Taylor G."/>
            <person name="Tanguay P."/>
            <person name="Feau N."/>
            <person name="Henrissat B."/>
            <person name="Chan S.K."/>
            <person name="Hesse-Orce U."/>
            <person name="Alamouti S.M."/>
            <person name="Tsui C.K.M."/>
            <person name="Docking R.T."/>
            <person name="Levasseur A."/>
            <person name="Haridas S."/>
            <person name="Robertson G."/>
            <person name="Birol I."/>
            <person name="Holt R.A."/>
            <person name="Marra M.A."/>
            <person name="Hamelin R.C."/>
            <person name="Hirst M."/>
            <person name="Jones S.J.M."/>
            <person name="Bohlmann J."/>
            <person name="Breuil C."/>
        </authorList>
    </citation>
    <scope>NUCLEOTIDE SEQUENCE [LARGE SCALE GENOMIC DNA]</scope>
    <source>
        <strain evidence="3">kw1407 / UAMH 11150</strain>
    </source>
</reference>
<evidence type="ECO:0000313" key="2">
    <source>
        <dbReference type="EMBL" id="EFX04544.1"/>
    </source>
</evidence>
<accession>F0XDM5</accession>
<gene>
    <name evidence="2" type="ORF">CMQ_1472</name>
</gene>
<sequence length="178" mass="18658">MLKSLLFGLFGLAAAAAAAPQRRATGSTIYVYGTGIKGLPMQATSNGTVFVTDDTSPGLYNVSLNVADSSTPWTSTLANKSATLSGYSFYIIPAENSFAAIGFVRPDATAPTGAVTTGFALLGTNIQYADGDTYISQFWARPSNSTAWEILWNSSGDSHSDSIPVTLKLTAPTVVERD</sequence>
<dbReference type="InParanoid" id="F0XDM5"/>
<proteinExistence type="predicted"/>
<dbReference type="AlphaFoldDB" id="F0XDM5"/>
<dbReference type="eggNOG" id="ENOG502RR3W">
    <property type="taxonomic scope" value="Eukaryota"/>
</dbReference>
<dbReference type="OrthoDB" id="5230873at2759"/>
<dbReference type="GeneID" id="25974354"/>
<evidence type="ECO:0008006" key="4">
    <source>
        <dbReference type="Google" id="ProtNLM"/>
    </source>
</evidence>
<organism evidence="3">
    <name type="scientific">Grosmannia clavigera (strain kw1407 / UAMH 11150)</name>
    <name type="common">Blue stain fungus</name>
    <name type="synonym">Graphiocladiella clavigera</name>
    <dbReference type="NCBI Taxonomy" id="655863"/>
    <lineage>
        <taxon>Eukaryota</taxon>
        <taxon>Fungi</taxon>
        <taxon>Dikarya</taxon>
        <taxon>Ascomycota</taxon>
        <taxon>Pezizomycotina</taxon>
        <taxon>Sordariomycetes</taxon>
        <taxon>Sordariomycetidae</taxon>
        <taxon>Ophiostomatales</taxon>
        <taxon>Ophiostomataceae</taxon>
        <taxon>Leptographium</taxon>
    </lineage>
</organism>
<evidence type="ECO:0000256" key="1">
    <source>
        <dbReference type="SAM" id="SignalP"/>
    </source>
</evidence>
<keyword evidence="3" id="KW-1185">Reference proteome</keyword>
<feature type="chain" id="PRO_5003259883" description="Cytochrome p450 protein" evidence="1">
    <location>
        <begin position="19"/>
        <end position="178"/>
    </location>
</feature>
<protein>
    <recommendedName>
        <fullName evidence="4">Cytochrome p450 protein</fullName>
    </recommendedName>
</protein>
<name>F0XDM5_GROCL</name>
<dbReference type="RefSeq" id="XP_014174026.1">
    <property type="nucleotide sequence ID" value="XM_014318551.1"/>
</dbReference>
<feature type="signal peptide" evidence="1">
    <location>
        <begin position="1"/>
        <end position="18"/>
    </location>
</feature>
<dbReference type="HOGENOM" id="CLU_100635_1_1_1"/>
<dbReference type="Proteomes" id="UP000007796">
    <property type="component" value="Unassembled WGS sequence"/>
</dbReference>
<keyword evidence="1" id="KW-0732">Signal</keyword>
<dbReference type="EMBL" id="GL629765">
    <property type="protein sequence ID" value="EFX04544.1"/>
    <property type="molecule type" value="Genomic_DNA"/>
</dbReference>